<evidence type="ECO:0000259" key="1">
    <source>
        <dbReference type="Pfam" id="PF26063"/>
    </source>
</evidence>
<dbReference type="Ensembl" id="ENSCLMT00005003223.1">
    <property type="protein sequence ID" value="ENSCLMP00005002899.1"/>
    <property type="gene ID" value="ENSCLMG00005001702.1"/>
</dbReference>
<keyword evidence="3" id="KW-1185">Reference proteome</keyword>
<protein>
    <recommendedName>
        <fullName evidence="1">MCMDC2 N-terminal domain-containing protein</fullName>
    </recommendedName>
</protein>
<reference evidence="2" key="2">
    <citation type="submission" date="2025-09" db="UniProtKB">
        <authorList>
            <consortium name="Ensembl"/>
        </authorList>
    </citation>
    <scope>IDENTIFICATION</scope>
</reference>
<dbReference type="AlphaFoldDB" id="A0A8C2WDL6"/>
<sequence>ISSLKESVLVYLDRSGGLQKLAEDCKPFNGTHQIEAVYRFCIGVNPSDVIEVDPVLGERVLCDPLGATALFQSVCFLAIKTLSLVEQIHTESQVNVILKLTHLPPFPEYTLDLCSFPRGHGLMRPVSMEGLVIAMTRVTKYTQGARFLCINDECPCSTGFHHIRVHAPGATESATVRNNFSCRVCSSPLKEDVKFRVLGDKQLVELIHVKALDVLSAHQLNYPFYCFVSPTRTDELCNSMRIGRLYRVLGIPAHVQEWTGITWNPREVSASFQALLKATAGFRWRFSAIVAHCFGLDVAPPGRYNTLKLSLLLSLVQNRADAKDTFHNLDLLAVTTDTLILDR</sequence>
<organism evidence="2 3">
    <name type="scientific">Cyclopterus lumpus</name>
    <name type="common">Lumpsucker</name>
    <dbReference type="NCBI Taxonomy" id="8103"/>
    <lineage>
        <taxon>Eukaryota</taxon>
        <taxon>Metazoa</taxon>
        <taxon>Chordata</taxon>
        <taxon>Craniata</taxon>
        <taxon>Vertebrata</taxon>
        <taxon>Euteleostomi</taxon>
        <taxon>Actinopterygii</taxon>
        <taxon>Neopterygii</taxon>
        <taxon>Teleostei</taxon>
        <taxon>Neoteleostei</taxon>
        <taxon>Acanthomorphata</taxon>
        <taxon>Eupercaria</taxon>
        <taxon>Perciformes</taxon>
        <taxon>Cottioidei</taxon>
        <taxon>Cottales</taxon>
        <taxon>Cyclopteridae</taxon>
        <taxon>Cyclopterus</taxon>
    </lineage>
</organism>
<dbReference type="InterPro" id="IPR058769">
    <property type="entry name" value="MCMDC2_N"/>
</dbReference>
<evidence type="ECO:0000313" key="3">
    <source>
        <dbReference type="Proteomes" id="UP000694565"/>
    </source>
</evidence>
<dbReference type="Proteomes" id="UP000694565">
    <property type="component" value="Unplaced"/>
</dbReference>
<accession>A0A8C2WDL6</accession>
<dbReference type="Pfam" id="PF26063">
    <property type="entry name" value="MCMDC2_N"/>
    <property type="match status" value="1"/>
</dbReference>
<evidence type="ECO:0000313" key="2">
    <source>
        <dbReference type="Ensembl" id="ENSCLMP00005002899.1"/>
    </source>
</evidence>
<reference evidence="2" key="1">
    <citation type="submission" date="2025-08" db="UniProtKB">
        <authorList>
            <consortium name="Ensembl"/>
        </authorList>
    </citation>
    <scope>IDENTIFICATION</scope>
</reference>
<proteinExistence type="predicted"/>
<name>A0A8C2WDL6_CYCLU</name>
<dbReference type="GeneTree" id="ENSGT00940000166241"/>
<feature type="domain" description="MCMDC2 N-terminal" evidence="1">
    <location>
        <begin position="4"/>
        <end position="103"/>
    </location>
</feature>